<evidence type="ECO:0008006" key="4">
    <source>
        <dbReference type="Google" id="ProtNLM"/>
    </source>
</evidence>
<proteinExistence type="predicted"/>
<dbReference type="Proteomes" id="UP000630353">
    <property type="component" value="Unassembled WGS sequence"/>
</dbReference>
<evidence type="ECO:0000313" key="3">
    <source>
        <dbReference type="Proteomes" id="UP000630353"/>
    </source>
</evidence>
<feature type="transmembrane region" description="Helical" evidence="1">
    <location>
        <begin position="6"/>
        <end position="23"/>
    </location>
</feature>
<comment type="caution">
    <text evidence="2">The sequence shown here is derived from an EMBL/GenBank/DDBJ whole genome shotgun (WGS) entry which is preliminary data.</text>
</comment>
<dbReference type="Pfam" id="PF04657">
    <property type="entry name" value="DMT_YdcZ"/>
    <property type="match status" value="1"/>
</dbReference>
<reference evidence="2" key="1">
    <citation type="journal article" date="2014" name="Int. J. Syst. Evol. Microbiol.">
        <title>Complete genome sequence of Corynebacterium casei LMG S-19264T (=DSM 44701T), isolated from a smear-ripened cheese.</title>
        <authorList>
            <consortium name="US DOE Joint Genome Institute (JGI-PGF)"/>
            <person name="Walter F."/>
            <person name="Albersmeier A."/>
            <person name="Kalinowski J."/>
            <person name="Ruckert C."/>
        </authorList>
    </citation>
    <scope>NUCLEOTIDE SEQUENCE</scope>
    <source>
        <strain evidence="2">KCTC 42651</strain>
    </source>
</reference>
<dbReference type="AlphaFoldDB" id="A0A918XXK0"/>
<gene>
    <name evidence="2" type="ORF">GCM10017083_46800</name>
</gene>
<protein>
    <recommendedName>
        <fullName evidence="4">Transporter family-2 protein</fullName>
    </recommendedName>
</protein>
<accession>A0A918XXK0</accession>
<feature type="transmembrane region" description="Helical" evidence="1">
    <location>
        <begin position="30"/>
        <end position="49"/>
    </location>
</feature>
<keyword evidence="1" id="KW-0812">Transmembrane</keyword>
<sequence>MPVWLWAGGLIGTSLLVLTLLAVPRIGVTTFAAAVVCGQLIAALAYDHTGAFGLELRRIEIRDVAGVVLLLAGLLMITGHQRN</sequence>
<keyword evidence="1" id="KW-0472">Membrane</keyword>
<feature type="transmembrane region" description="Helical" evidence="1">
    <location>
        <begin position="61"/>
        <end position="79"/>
    </location>
</feature>
<evidence type="ECO:0000256" key="1">
    <source>
        <dbReference type="SAM" id="Phobius"/>
    </source>
</evidence>
<keyword evidence="3" id="KW-1185">Reference proteome</keyword>
<name>A0A918XXK0_9PROT</name>
<dbReference type="EMBL" id="BMZS01000012">
    <property type="protein sequence ID" value="GHD60639.1"/>
    <property type="molecule type" value="Genomic_DNA"/>
</dbReference>
<organism evidence="2 3">
    <name type="scientific">Thalassobaculum fulvum</name>
    <dbReference type="NCBI Taxonomy" id="1633335"/>
    <lineage>
        <taxon>Bacteria</taxon>
        <taxon>Pseudomonadati</taxon>
        <taxon>Pseudomonadota</taxon>
        <taxon>Alphaproteobacteria</taxon>
        <taxon>Rhodospirillales</taxon>
        <taxon>Thalassobaculaceae</taxon>
        <taxon>Thalassobaculum</taxon>
    </lineage>
</organism>
<keyword evidence="1" id="KW-1133">Transmembrane helix</keyword>
<dbReference type="InterPro" id="IPR006750">
    <property type="entry name" value="YdcZ"/>
</dbReference>
<dbReference type="PANTHER" id="PTHR34821">
    <property type="entry name" value="INNER MEMBRANE PROTEIN YDCZ"/>
    <property type="match status" value="1"/>
</dbReference>
<reference evidence="2" key="2">
    <citation type="submission" date="2020-09" db="EMBL/GenBank/DDBJ databases">
        <authorList>
            <person name="Sun Q."/>
            <person name="Kim S."/>
        </authorList>
    </citation>
    <scope>NUCLEOTIDE SEQUENCE</scope>
    <source>
        <strain evidence="2">KCTC 42651</strain>
    </source>
</reference>
<dbReference type="GO" id="GO:0005886">
    <property type="term" value="C:plasma membrane"/>
    <property type="evidence" value="ECO:0007669"/>
    <property type="project" value="TreeGrafter"/>
</dbReference>
<dbReference type="PANTHER" id="PTHR34821:SF2">
    <property type="entry name" value="INNER MEMBRANE PROTEIN YDCZ"/>
    <property type="match status" value="1"/>
</dbReference>
<evidence type="ECO:0000313" key="2">
    <source>
        <dbReference type="EMBL" id="GHD60639.1"/>
    </source>
</evidence>